<dbReference type="InterPro" id="IPR011051">
    <property type="entry name" value="RmlC_Cupin_sf"/>
</dbReference>
<sequence length="461" mass="51595">MPPTNHFNMPRASTRRPPWPVYQFGFGNEFTSEAIQGALPPHNNPKRCPYGLYAEQISGTAFTMPRHKNRRTWTYRIRPSAAQENVFPDTQLATLLTEPDHVTPERLRWGPIPVTNPQEGPHTFVEGLITIAGAGDPADRNGLAIYTYTANKSMINCCFSSSDGDMLIVPEKGTFRFQTELGDLVVPPGHIVVIPRGIRFAVKFFDQESPGSTIYDGAARGYVLEVYSGSFELPNLGPIGANGLANPRDFRYPTASFDDKTVEYLSITKYQGGIFKCRLFSSPFDVVAWHGNYAPFAYDLSLFCPMNSVRFDHPDPSIFTVLTVPGPIEGLAVADFVIFPPRWSSQENTFRLPYFHRNCMSEYMGVIFGAYEAKDSQRFGPGCSTLHAAMAPHGPDAASFKRYMRSLADTPTRSSSNELAFMFETSKMLKLTDFAMTTEYRDTSYPSCWNGLEGKFEPNMR</sequence>
<evidence type="ECO:0000256" key="12">
    <source>
        <dbReference type="PIRSR" id="PIRSR605708-2"/>
    </source>
</evidence>
<keyword evidence="6" id="KW-0828">Tyrosine catabolism</keyword>
<evidence type="ECO:0000256" key="8">
    <source>
        <dbReference type="ARBA" id="ARBA00023002"/>
    </source>
</evidence>
<keyword evidence="10" id="KW-0585">Phenylalanine catabolism</keyword>
<dbReference type="NCBIfam" id="TIGR01015">
    <property type="entry name" value="hmgA"/>
    <property type="match status" value="1"/>
</dbReference>
<reference evidence="16" key="1">
    <citation type="journal article" date="2013" name="Proc. Natl. Acad. Sci. U.S.A.">
        <title>Genome structure and metabolic features in the red seaweed Chondrus crispus shed light on evolution of the Archaeplastida.</title>
        <authorList>
            <person name="Collen J."/>
            <person name="Porcel B."/>
            <person name="Carre W."/>
            <person name="Ball S.G."/>
            <person name="Chaparro C."/>
            <person name="Tonon T."/>
            <person name="Barbeyron T."/>
            <person name="Michel G."/>
            <person name="Noel B."/>
            <person name="Valentin K."/>
            <person name="Elias M."/>
            <person name="Artiguenave F."/>
            <person name="Arun A."/>
            <person name="Aury J.M."/>
            <person name="Barbosa-Neto J.F."/>
            <person name="Bothwell J.H."/>
            <person name="Bouget F.Y."/>
            <person name="Brillet L."/>
            <person name="Cabello-Hurtado F."/>
            <person name="Capella-Gutierrez S."/>
            <person name="Charrier B."/>
            <person name="Cladiere L."/>
            <person name="Cock J.M."/>
            <person name="Coelho S.M."/>
            <person name="Colleoni C."/>
            <person name="Czjzek M."/>
            <person name="Da Silva C."/>
            <person name="Delage L."/>
            <person name="Denoeud F."/>
            <person name="Deschamps P."/>
            <person name="Dittami S.M."/>
            <person name="Gabaldon T."/>
            <person name="Gachon C.M."/>
            <person name="Groisillier A."/>
            <person name="Herve C."/>
            <person name="Jabbari K."/>
            <person name="Katinka M."/>
            <person name="Kloareg B."/>
            <person name="Kowalczyk N."/>
            <person name="Labadie K."/>
            <person name="Leblanc C."/>
            <person name="Lopez P.J."/>
            <person name="McLachlan D.H."/>
            <person name="Meslet-Cladiere L."/>
            <person name="Moustafa A."/>
            <person name="Nehr Z."/>
            <person name="Nyvall Collen P."/>
            <person name="Panaud O."/>
            <person name="Partensky F."/>
            <person name="Poulain J."/>
            <person name="Rensing S.A."/>
            <person name="Rousvoal S."/>
            <person name="Samson G."/>
            <person name="Symeonidi A."/>
            <person name="Weissenbach J."/>
            <person name="Zambounis A."/>
            <person name="Wincker P."/>
            <person name="Boyen C."/>
        </authorList>
    </citation>
    <scope>NUCLEOTIDE SEQUENCE [LARGE SCALE GENOMIC DNA]</scope>
    <source>
        <strain evidence="16">cv. Stackhouse</strain>
    </source>
</reference>
<accession>R7QJF1</accession>
<evidence type="ECO:0000256" key="1">
    <source>
        <dbReference type="ARBA" id="ARBA00001962"/>
    </source>
</evidence>
<dbReference type="GO" id="GO:0046872">
    <property type="term" value="F:metal ion binding"/>
    <property type="evidence" value="ECO:0007669"/>
    <property type="project" value="UniProtKB-KW"/>
</dbReference>
<dbReference type="GO" id="GO:0005737">
    <property type="term" value="C:cytoplasm"/>
    <property type="evidence" value="ECO:0007669"/>
    <property type="project" value="TreeGrafter"/>
</dbReference>
<dbReference type="Gramene" id="CDF37883">
    <property type="protein sequence ID" value="CDF37883"/>
    <property type="gene ID" value="CHC_T00008952001"/>
</dbReference>
<dbReference type="InterPro" id="IPR046452">
    <property type="entry name" value="HgmA_N"/>
</dbReference>
<evidence type="ECO:0000256" key="4">
    <source>
        <dbReference type="ARBA" id="ARBA00013127"/>
    </source>
</evidence>
<gene>
    <name evidence="15" type="ORF">CHC_T00008952001</name>
</gene>
<feature type="binding site" evidence="12">
    <location>
        <position position="393"/>
    </location>
    <ligand>
        <name>homogentisate</name>
        <dbReference type="ChEBI" id="CHEBI:16169"/>
    </ligand>
</feature>
<dbReference type="UniPathway" id="UPA00139">
    <property type="reaction ID" value="UER00339"/>
</dbReference>
<evidence type="ECO:0000256" key="2">
    <source>
        <dbReference type="ARBA" id="ARBA00004704"/>
    </source>
</evidence>
<dbReference type="SUPFAM" id="SSF51182">
    <property type="entry name" value="RmlC-like cupins"/>
    <property type="match status" value="1"/>
</dbReference>
<dbReference type="GO" id="GO:0004411">
    <property type="term" value="F:homogentisate 1,2-dioxygenase activity"/>
    <property type="evidence" value="ECO:0007669"/>
    <property type="project" value="UniProtKB-EC"/>
</dbReference>
<dbReference type="RefSeq" id="XP_005717754.1">
    <property type="nucleotide sequence ID" value="XM_005717697.1"/>
</dbReference>
<dbReference type="Gene3D" id="2.60.120.10">
    <property type="entry name" value="Jelly Rolls"/>
    <property type="match status" value="1"/>
</dbReference>
<feature type="binding site" evidence="12">
    <location>
        <position position="371"/>
    </location>
    <ligand>
        <name>homogentisate</name>
        <dbReference type="ChEBI" id="CHEBI:16169"/>
    </ligand>
</feature>
<dbReference type="EC" id="1.13.11.5" evidence="4"/>
<evidence type="ECO:0000313" key="15">
    <source>
        <dbReference type="EMBL" id="CDF37883.1"/>
    </source>
</evidence>
<feature type="binding site" evidence="12">
    <location>
        <position position="356"/>
    </location>
    <ligand>
        <name>Fe cation</name>
        <dbReference type="ChEBI" id="CHEBI:24875"/>
    </ligand>
</feature>
<evidence type="ECO:0000259" key="14">
    <source>
        <dbReference type="Pfam" id="PF20510"/>
    </source>
</evidence>
<evidence type="ECO:0000256" key="7">
    <source>
        <dbReference type="ARBA" id="ARBA00022964"/>
    </source>
</evidence>
<organism evidence="15 16">
    <name type="scientific">Chondrus crispus</name>
    <name type="common">Carrageen Irish moss</name>
    <name type="synonym">Polymorpha crispa</name>
    <dbReference type="NCBI Taxonomy" id="2769"/>
    <lineage>
        <taxon>Eukaryota</taxon>
        <taxon>Rhodophyta</taxon>
        <taxon>Florideophyceae</taxon>
        <taxon>Rhodymeniophycidae</taxon>
        <taxon>Gigartinales</taxon>
        <taxon>Gigartinaceae</taxon>
        <taxon>Chondrus</taxon>
    </lineage>
</organism>
<proteinExistence type="inferred from homology"/>
<evidence type="ECO:0000256" key="10">
    <source>
        <dbReference type="ARBA" id="ARBA00023232"/>
    </source>
</evidence>
<dbReference type="OMA" id="MLPHGPD"/>
<evidence type="ECO:0000256" key="11">
    <source>
        <dbReference type="PIRSR" id="PIRSR605708-1"/>
    </source>
</evidence>
<feature type="binding site" evidence="12">
    <location>
        <position position="362"/>
    </location>
    <ligand>
        <name>Fe cation</name>
        <dbReference type="ChEBI" id="CHEBI:24875"/>
    </ligand>
</feature>
<dbReference type="Pfam" id="PF04209">
    <property type="entry name" value="HgmA_C"/>
    <property type="match status" value="1"/>
</dbReference>
<comment type="pathway">
    <text evidence="2">Amino-acid degradation; L-phenylalanine degradation; acetoacetate and fumarate from L-phenylalanine: step 4/6.</text>
</comment>
<evidence type="ECO:0000259" key="13">
    <source>
        <dbReference type="Pfam" id="PF04209"/>
    </source>
</evidence>
<comment type="similarity">
    <text evidence="3">Belongs to the homogentisate dioxygenase family.</text>
</comment>
<keyword evidence="9 12" id="KW-0408">Iron</keyword>
<evidence type="ECO:0000256" key="5">
    <source>
        <dbReference type="ARBA" id="ARBA00022723"/>
    </source>
</evidence>
<evidence type="ECO:0000256" key="9">
    <source>
        <dbReference type="ARBA" id="ARBA00023004"/>
    </source>
</evidence>
<keyword evidence="5 12" id="KW-0479">Metal-binding</keyword>
<feature type="domain" description="Homogentisate 1,2-dioxygenase C-terminal" evidence="13">
    <location>
        <begin position="302"/>
        <end position="456"/>
    </location>
</feature>
<keyword evidence="16" id="KW-1185">Reference proteome</keyword>
<evidence type="ECO:0000256" key="6">
    <source>
        <dbReference type="ARBA" id="ARBA00022878"/>
    </source>
</evidence>
<dbReference type="GO" id="GO:0006572">
    <property type="term" value="P:L-tyrosine catabolic process"/>
    <property type="evidence" value="ECO:0007669"/>
    <property type="project" value="UniProtKB-KW"/>
</dbReference>
<dbReference type="InterPro" id="IPR005708">
    <property type="entry name" value="Homogentis_dOase"/>
</dbReference>
<dbReference type="InterPro" id="IPR014710">
    <property type="entry name" value="RmlC-like_jellyroll"/>
</dbReference>
<dbReference type="OrthoDB" id="1689029at2759"/>
<dbReference type="GeneID" id="17325509"/>
<dbReference type="GO" id="GO:0006559">
    <property type="term" value="P:L-phenylalanine catabolic process"/>
    <property type="evidence" value="ECO:0007669"/>
    <property type="project" value="UniProtKB-UniPathway"/>
</dbReference>
<dbReference type="Proteomes" id="UP000012073">
    <property type="component" value="Unassembled WGS sequence"/>
</dbReference>
<evidence type="ECO:0000313" key="16">
    <source>
        <dbReference type="Proteomes" id="UP000012073"/>
    </source>
</evidence>
<feature type="active site" description="Proton acceptor" evidence="11">
    <location>
        <position position="313"/>
    </location>
</feature>
<dbReference type="PANTHER" id="PTHR11056:SF0">
    <property type="entry name" value="HOMOGENTISATE 1,2-DIOXYGENASE"/>
    <property type="match status" value="1"/>
</dbReference>
<dbReference type="AlphaFoldDB" id="R7QJF1"/>
<comment type="cofactor">
    <cofactor evidence="1 12">
        <name>Fe cation</name>
        <dbReference type="ChEBI" id="CHEBI:24875"/>
    </cofactor>
</comment>
<dbReference type="PANTHER" id="PTHR11056">
    <property type="entry name" value="HOMOGENTISATE 1,2-DIOXYGENASE"/>
    <property type="match status" value="1"/>
</dbReference>
<keyword evidence="8" id="KW-0560">Oxidoreductase</keyword>
<dbReference type="Pfam" id="PF20510">
    <property type="entry name" value="HgmA_N"/>
    <property type="match status" value="1"/>
</dbReference>
<protein>
    <recommendedName>
        <fullName evidence="4">homogentisate 1,2-dioxygenase</fullName>
        <ecNumber evidence="4">1.13.11.5</ecNumber>
    </recommendedName>
</protein>
<name>R7QJF1_CHOCR</name>
<dbReference type="FunFam" id="2.60.120.10:FF:000034">
    <property type="entry name" value="Homogentisate 1,2-dioxygenase"/>
    <property type="match status" value="1"/>
</dbReference>
<dbReference type="CDD" id="cd07000">
    <property type="entry name" value="cupin_HGO_N"/>
    <property type="match status" value="1"/>
</dbReference>
<dbReference type="KEGG" id="ccp:CHC_T00008952001"/>
<dbReference type="InterPro" id="IPR046451">
    <property type="entry name" value="HgmA_C"/>
</dbReference>
<feature type="binding site" evidence="12">
    <location>
        <position position="393"/>
    </location>
    <ligand>
        <name>Fe cation</name>
        <dbReference type="ChEBI" id="CHEBI:24875"/>
    </ligand>
</feature>
<evidence type="ECO:0000256" key="3">
    <source>
        <dbReference type="ARBA" id="ARBA00007757"/>
    </source>
</evidence>
<feature type="domain" description="Homogentisate 1,2-dioxygenase N-terminal" evidence="14">
    <location>
        <begin position="22"/>
        <end position="300"/>
    </location>
</feature>
<dbReference type="EMBL" id="HG001883">
    <property type="protein sequence ID" value="CDF37883.1"/>
    <property type="molecule type" value="Genomic_DNA"/>
</dbReference>
<keyword evidence="7 15" id="KW-0223">Dioxygenase</keyword>
<dbReference type="STRING" id="2769.R7QJF1"/>